<proteinExistence type="predicted"/>
<dbReference type="PANTHER" id="PTHR47510">
    <property type="entry name" value="REVERSE TRANSCRIPTASE DOMAIN-CONTAINING PROTEIN"/>
    <property type="match status" value="1"/>
</dbReference>
<dbReference type="Proteomes" id="UP000681722">
    <property type="component" value="Unassembled WGS sequence"/>
</dbReference>
<evidence type="ECO:0000313" key="1">
    <source>
        <dbReference type="EMBL" id="CAF4586843.1"/>
    </source>
</evidence>
<sequence length="169" mass="19083">MVKSSVYKKAVMSISPLLDKTKHELVCDSAEKAELLNNHFADVCTMPLTEVNDNPTIQPKKSRYSMSTFLIHESEVFELLSKIDYSKANAPGISGRILKEAAPVVTSVITCLFNESLRHEHFPKAWKLGCITPIFKSGDCHNTSNYRPITLLPILSKSFHYVSDYVDRY</sequence>
<dbReference type="PANTHER" id="PTHR47510:SF3">
    <property type="entry name" value="ENDO_EXONUCLEASE_PHOSPHATASE DOMAIN-CONTAINING PROTEIN"/>
    <property type="match status" value="1"/>
</dbReference>
<evidence type="ECO:0008006" key="3">
    <source>
        <dbReference type="Google" id="ProtNLM"/>
    </source>
</evidence>
<protein>
    <recommendedName>
        <fullName evidence="3">Reverse transcriptase</fullName>
    </recommendedName>
</protein>
<gene>
    <name evidence="1" type="ORF">SRO942_LOCUS48344</name>
</gene>
<organism evidence="1 2">
    <name type="scientific">Didymodactylos carnosus</name>
    <dbReference type="NCBI Taxonomy" id="1234261"/>
    <lineage>
        <taxon>Eukaryota</taxon>
        <taxon>Metazoa</taxon>
        <taxon>Spiralia</taxon>
        <taxon>Gnathifera</taxon>
        <taxon>Rotifera</taxon>
        <taxon>Eurotatoria</taxon>
        <taxon>Bdelloidea</taxon>
        <taxon>Philodinida</taxon>
        <taxon>Philodinidae</taxon>
        <taxon>Didymodactylos</taxon>
    </lineage>
</organism>
<evidence type="ECO:0000313" key="2">
    <source>
        <dbReference type="Proteomes" id="UP000681722"/>
    </source>
</evidence>
<dbReference type="EMBL" id="CAJOBC010124031">
    <property type="protein sequence ID" value="CAF4586843.1"/>
    <property type="molecule type" value="Genomic_DNA"/>
</dbReference>
<dbReference type="OrthoDB" id="6778023at2759"/>
<reference evidence="1" key="1">
    <citation type="submission" date="2021-02" db="EMBL/GenBank/DDBJ databases">
        <authorList>
            <person name="Nowell W R."/>
        </authorList>
    </citation>
    <scope>NUCLEOTIDE SEQUENCE</scope>
</reference>
<comment type="caution">
    <text evidence="1">The sequence shown here is derived from an EMBL/GenBank/DDBJ whole genome shotgun (WGS) entry which is preliminary data.</text>
</comment>
<dbReference type="AlphaFoldDB" id="A0A8S2YUB7"/>
<name>A0A8S2YUB7_9BILA</name>
<accession>A0A8S2YUB7</accession>